<reference evidence="2 3" key="1">
    <citation type="journal article" date="2015" name="Nature">
        <title>rRNA introns, odd ribosomes, and small enigmatic genomes across a large radiation of phyla.</title>
        <authorList>
            <person name="Brown C.T."/>
            <person name="Hug L.A."/>
            <person name="Thomas B.C."/>
            <person name="Sharon I."/>
            <person name="Castelle C.J."/>
            <person name="Singh A."/>
            <person name="Wilkins M.J."/>
            <person name="Williams K.H."/>
            <person name="Banfield J.F."/>
        </authorList>
    </citation>
    <scope>NUCLEOTIDE SEQUENCE [LARGE SCALE GENOMIC DNA]</scope>
</reference>
<name>A0A0G0N7X2_9BACT</name>
<dbReference type="Proteomes" id="UP000034665">
    <property type="component" value="Unassembled WGS sequence"/>
</dbReference>
<dbReference type="Gene3D" id="1.10.10.10">
    <property type="entry name" value="Winged helix-like DNA-binding domain superfamily/Winged helix DNA-binding domain"/>
    <property type="match status" value="1"/>
</dbReference>
<dbReference type="STRING" id="1619013.UT41_C0002G0028"/>
<dbReference type="AlphaFoldDB" id="A0A0G0N7X2"/>
<dbReference type="InterPro" id="IPR036388">
    <property type="entry name" value="WH-like_DNA-bd_sf"/>
</dbReference>
<accession>A0A0G0N7X2</accession>
<dbReference type="PANTHER" id="PTHR34293">
    <property type="entry name" value="HTH-TYPE TRANSCRIPTIONAL REGULATOR TRMBL2"/>
    <property type="match status" value="1"/>
</dbReference>
<gene>
    <name evidence="2" type="ORF">UT41_C0002G0028</name>
</gene>
<dbReference type="Pfam" id="PF01978">
    <property type="entry name" value="TrmB"/>
    <property type="match status" value="1"/>
</dbReference>
<dbReference type="SUPFAM" id="SSF46785">
    <property type="entry name" value="Winged helix' DNA-binding domain"/>
    <property type="match status" value="1"/>
</dbReference>
<dbReference type="InterPro" id="IPR002831">
    <property type="entry name" value="Tscrpt_reg_TrmB_N"/>
</dbReference>
<organism evidence="2 3">
    <name type="scientific">Candidatus Wolfebacteria bacterium GW2011_GWC2_39_22</name>
    <dbReference type="NCBI Taxonomy" id="1619013"/>
    <lineage>
        <taxon>Bacteria</taxon>
        <taxon>Candidatus Wolfeibacteriota</taxon>
    </lineage>
</organism>
<comment type="caution">
    <text evidence="2">The sequence shown here is derived from an EMBL/GenBank/DDBJ whole genome shotgun (WGS) entry which is preliminary data.</text>
</comment>
<dbReference type="PANTHER" id="PTHR34293:SF1">
    <property type="entry name" value="HTH-TYPE TRANSCRIPTIONAL REGULATOR TRMBL2"/>
    <property type="match status" value="1"/>
</dbReference>
<evidence type="ECO:0000313" key="2">
    <source>
        <dbReference type="EMBL" id="KKR12254.1"/>
    </source>
</evidence>
<protein>
    <submittedName>
        <fullName evidence="2">Transcriptional regulator, TrmB</fullName>
    </submittedName>
</protein>
<dbReference type="InterPro" id="IPR051797">
    <property type="entry name" value="TrmB-like"/>
</dbReference>
<sequence length="246" mass="28146">MKLEIKKALSEYGLSDEETSVYLAVLSLGSATVREIAQATKIKRTTIYLIADKLVARGIMGEFKAKYGKHYIVSSPRQLINRLDTIKSSIEEILPQLRAIEKKEDSEPEVKFFKGKEGYIAILEDSLKGSPHEILYLGSQEDFTPLISEKYVTTKYIPARLKQHIKFRQLVFPDAISKKQAASDVAELRQTKFLPNNYAFSSNMTIYKDTVAYFSSKRELVSVMINSKDIAEMERQKFNILWDSIR</sequence>
<dbReference type="InterPro" id="IPR036390">
    <property type="entry name" value="WH_DNA-bd_sf"/>
</dbReference>
<proteinExistence type="predicted"/>
<dbReference type="EMBL" id="LBWR01000002">
    <property type="protein sequence ID" value="KKR12254.1"/>
    <property type="molecule type" value="Genomic_DNA"/>
</dbReference>
<feature type="domain" description="Transcription regulator TrmB N-terminal" evidence="1">
    <location>
        <begin position="9"/>
        <end position="66"/>
    </location>
</feature>
<evidence type="ECO:0000259" key="1">
    <source>
        <dbReference type="Pfam" id="PF01978"/>
    </source>
</evidence>
<evidence type="ECO:0000313" key="3">
    <source>
        <dbReference type="Proteomes" id="UP000034665"/>
    </source>
</evidence>